<reference evidence="2" key="1">
    <citation type="submission" date="2022-11" db="UniProtKB">
        <authorList>
            <consortium name="WormBaseParasite"/>
        </authorList>
    </citation>
    <scope>IDENTIFICATION</scope>
</reference>
<evidence type="ECO:0000313" key="1">
    <source>
        <dbReference type="Proteomes" id="UP000887565"/>
    </source>
</evidence>
<name>A0A915JEF4_ROMCU</name>
<organism evidence="1 2">
    <name type="scientific">Romanomermis culicivorax</name>
    <name type="common">Nematode worm</name>
    <dbReference type="NCBI Taxonomy" id="13658"/>
    <lineage>
        <taxon>Eukaryota</taxon>
        <taxon>Metazoa</taxon>
        <taxon>Ecdysozoa</taxon>
        <taxon>Nematoda</taxon>
        <taxon>Enoplea</taxon>
        <taxon>Dorylaimia</taxon>
        <taxon>Mermithida</taxon>
        <taxon>Mermithoidea</taxon>
        <taxon>Mermithidae</taxon>
        <taxon>Romanomermis</taxon>
    </lineage>
</organism>
<accession>A0A915JEF4</accession>
<keyword evidence="1" id="KW-1185">Reference proteome</keyword>
<proteinExistence type="predicted"/>
<evidence type="ECO:0000313" key="2">
    <source>
        <dbReference type="WBParaSite" id="nRc.2.0.1.t24190-RA"/>
    </source>
</evidence>
<sequence>MAAPPGAASITKTYSYSATPRGSCHPFNLSYDCYDQSANDNVSISEWTLRWLRKCPNLAHLSREMIGAAIIKKFMPKYNIPCLENYCYPCSRGNAELGGLKMSKDNQSGLKSSGLPCTTGKEGLLCGKAHCPDFG</sequence>
<dbReference type="WBParaSite" id="nRc.2.0.1.t24190-RA">
    <property type="protein sequence ID" value="nRc.2.0.1.t24190-RA"/>
    <property type="gene ID" value="nRc.2.0.1.g24190"/>
</dbReference>
<protein>
    <submittedName>
        <fullName evidence="2">Uncharacterized protein</fullName>
    </submittedName>
</protein>
<dbReference type="AlphaFoldDB" id="A0A915JEF4"/>
<dbReference type="Proteomes" id="UP000887565">
    <property type="component" value="Unplaced"/>
</dbReference>